<dbReference type="PROSITE" id="PS50045">
    <property type="entry name" value="SIGMA54_INTERACT_4"/>
    <property type="match status" value="1"/>
</dbReference>
<reference evidence="10 11" key="1">
    <citation type="journal article" date="2017" name="Genome Announc.">
        <title>Complete Genome Sequences of Two Acetylene-Fermenting Pelobacter acetylenicus Strains.</title>
        <authorList>
            <person name="Sutton J.M."/>
            <person name="Baesman S.M."/>
            <person name="Fierst J.L."/>
            <person name="Poret-Peterson A.T."/>
            <person name="Oremland R.S."/>
            <person name="Dunlap D.S."/>
            <person name="Akob D.M."/>
        </authorList>
    </citation>
    <scope>NUCLEOTIDE SEQUENCE [LARGE SCALE GENOMIC DNA]</scope>
    <source>
        <strain evidence="10 11">DSM 3247</strain>
    </source>
</reference>
<evidence type="ECO:0000256" key="3">
    <source>
        <dbReference type="ARBA" id="ARBA00022840"/>
    </source>
</evidence>
<evidence type="ECO:0000313" key="10">
    <source>
        <dbReference type="EMBL" id="APG25381.1"/>
    </source>
</evidence>
<dbReference type="InterPro" id="IPR027417">
    <property type="entry name" value="P-loop_NTPase"/>
</dbReference>
<accession>A0A1L3GHH2</accession>
<dbReference type="PROSITE" id="PS50110">
    <property type="entry name" value="RESPONSE_REGULATORY"/>
    <property type="match status" value="1"/>
</dbReference>
<dbReference type="PRINTS" id="PR01590">
    <property type="entry name" value="HTHFIS"/>
</dbReference>
<feature type="domain" description="Response regulatory" evidence="9">
    <location>
        <begin position="7"/>
        <end position="121"/>
    </location>
</feature>
<dbReference type="PROSITE" id="PS00675">
    <property type="entry name" value="SIGMA54_INTERACT_1"/>
    <property type="match status" value="1"/>
</dbReference>
<evidence type="ECO:0000256" key="5">
    <source>
        <dbReference type="ARBA" id="ARBA00023015"/>
    </source>
</evidence>
<dbReference type="InterPro" id="IPR002078">
    <property type="entry name" value="Sigma_54_int"/>
</dbReference>
<dbReference type="Gene3D" id="1.10.8.60">
    <property type="match status" value="1"/>
</dbReference>
<evidence type="ECO:0000259" key="8">
    <source>
        <dbReference type="PROSITE" id="PS50045"/>
    </source>
</evidence>
<dbReference type="PROSITE" id="PS00676">
    <property type="entry name" value="SIGMA54_INTERACT_2"/>
    <property type="match status" value="1"/>
</dbReference>
<keyword evidence="1 7" id="KW-0597">Phosphoprotein</keyword>
<evidence type="ECO:0000313" key="11">
    <source>
        <dbReference type="Proteomes" id="UP000182264"/>
    </source>
</evidence>
<dbReference type="EMBL" id="CP015518">
    <property type="protein sequence ID" value="APG25381.1"/>
    <property type="molecule type" value="Genomic_DNA"/>
</dbReference>
<dbReference type="CDD" id="cd00009">
    <property type="entry name" value="AAA"/>
    <property type="match status" value="1"/>
</dbReference>
<dbReference type="Pfam" id="PF00158">
    <property type="entry name" value="Sigma54_activat"/>
    <property type="match status" value="1"/>
</dbReference>
<feature type="modified residue" description="4-aspartylphosphate" evidence="7">
    <location>
        <position position="56"/>
    </location>
</feature>
<evidence type="ECO:0000256" key="6">
    <source>
        <dbReference type="ARBA" id="ARBA00023163"/>
    </source>
</evidence>
<dbReference type="KEGG" id="pace:A6070_04395"/>
<dbReference type="FunFam" id="3.40.50.300:FF:000006">
    <property type="entry name" value="DNA-binding transcriptional regulator NtrC"/>
    <property type="match status" value="1"/>
</dbReference>
<feature type="domain" description="Sigma-54 factor interaction" evidence="8">
    <location>
        <begin position="146"/>
        <end position="375"/>
    </location>
</feature>
<evidence type="ECO:0000259" key="9">
    <source>
        <dbReference type="PROSITE" id="PS50110"/>
    </source>
</evidence>
<protein>
    <submittedName>
        <fullName evidence="10">Histidine kinase</fullName>
    </submittedName>
</protein>
<keyword evidence="6" id="KW-0804">Transcription</keyword>
<dbReference type="SMART" id="SM00448">
    <property type="entry name" value="REC"/>
    <property type="match status" value="1"/>
</dbReference>
<proteinExistence type="predicted"/>
<dbReference type="InterPro" id="IPR025943">
    <property type="entry name" value="Sigma_54_int_dom_ATP-bd_2"/>
</dbReference>
<dbReference type="GO" id="GO:0006355">
    <property type="term" value="P:regulation of DNA-templated transcription"/>
    <property type="evidence" value="ECO:0007669"/>
    <property type="project" value="InterPro"/>
</dbReference>
<keyword evidence="3" id="KW-0067">ATP-binding</keyword>
<dbReference type="SUPFAM" id="SSF52172">
    <property type="entry name" value="CheY-like"/>
    <property type="match status" value="1"/>
</dbReference>
<evidence type="ECO:0000256" key="2">
    <source>
        <dbReference type="ARBA" id="ARBA00022741"/>
    </source>
</evidence>
<dbReference type="RefSeq" id="WP_072287232.1">
    <property type="nucleotide sequence ID" value="NZ_CP015455.1"/>
</dbReference>
<dbReference type="Proteomes" id="UP000182264">
    <property type="component" value="Chromosome"/>
</dbReference>
<dbReference type="InterPro" id="IPR002197">
    <property type="entry name" value="HTH_Fis"/>
</dbReference>
<dbReference type="InterPro" id="IPR009057">
    <property type="entry name" value="Homeodomain-like_sf"/>
</dbReference>
<dbReference type="Pfam" id="PF02954">
    <property type="entry name" value="HTH_8"/>
    <property type="match status" value="1"/>
</dbReference>
<dbReference type="Pfam" id="PF25601">
    <property type="entry name" value="AAA_lid_14"/>
    <property type="match status" value="1"/>
</dbReference>
<dbReference type="InterPro" id="IPR001789">
    <property type="entry name" value="Sig_transdc_resp-reg_receiver"/>
</dbReference>
<dbReference type="InterPro" id="IPR058031">
    <property type="entry name" value="AAA_lid_NorR"/>
</dbReference>
<dbReference type="CDD" id="cd00156">
    <property type="entry name" value="REC"/>
    <property type="match status" value="1"/>
</dbReference>
<name>A0A1L3GHH2_SYNAC</name>
<dbReference type="FunFam" id="3.40.50.2300:FF:000018">
    <property type="entry name" value="DNA-binding transcriptional regulator NtrC"/>
    <property type="match status" value="1"/>
</dbReference>
<dbReference type="AlphaFoldDB" id="A0A1L3GHH2"/>
<keyword evidence="5" id="KW-0805">Transcription regulation</keyword>
<keyword evidence="11" id="KW-1185">Reference proteome</keyword>
<dbReference type="Gene3D" id="3.40.50.2300">
    <property type="match status" value="1"/>
</dbReference>
<dbReference type="GO" id="GO:0000160">
    <property type="term" value="P:phosphorelay signal transduction system"/>
    <property type="evidence" value="ECO:0007669"/>
    <property type="project" value="UniProtKB-KW"/>
</dbReference>
<dbReference type="SMART" id="SM00382">
    <property type="entry name" value="AAA"/>
    <property type="match status" value="1"/>
</dbReference>
<keyword evidence="2" id="KW-0547">Nucleotide-binding</keyword>
<dbReference type="SUPFAM" id="SSF46689">
    <property type="entry name" value="Homeodomain-like"/>
    <property type="match status" value="1"/>
</dbReference>
<dbReference type="Gene3D" id="3.40.50.300">
    <property type="entry name" value="P-loop containing nucleotide triphosphate hydrolases"/>
    <property type="match status" value="1"/>
</dbReference>
<dbReference type="InterPro" id="IPR025662">
    <property type="entry name" value="Sigma_54_int_dom_ATP-bd_1"/>
</dbReference>
<keyword evidence="10" id="KW-0808">Transferase</keyword>
<dbReference type="GO" id="GO:0016301">
    <property type="term" value="F:kinase activity"/>
    <property type="evidence" value="ECO:0007669"/>
    <property type="project" value="UniProtKB-KW"/>
</dbReference>
<organism evidence="10 11">
    <name type="scientific">Syntrophotalea acetylenica</name>
    <name type="common">Pelobacter acetylenicus</name>
    <dbReference type="NCBI Taxonomy" id="29542"/>
    <lineage>
        <taxon>Bacteria</taxon>
        <taxon>Pseudomonadati</taxon>
        <taxon>Thermodesulfobacteriota</taxon>
        <taxon>Desulfuromonadia</taxon>
        <taxon>Desulfuromonadales</taxon>
        <taxon>Syntrophotaleaceae</taxon>
        <taxon>Syntrophotalea</taxon>
    </lineage>
</organism>
<keyword evidence="10" id="KW-0418">Kinase</keyword>
<dbReference type="PANTHER" id="PTHR32071:SF113">
    <property type="entry name" value="ALGINATE BIOSYNTHESIS TRANSCRIPTIONAL REGULATORY PROTEIN ALGB"/>
    <property type="match status" value="1"/>
</dbReference>
<evidence type="ECO:0000256" key="1">
    <source>
        <dbReference type="ARBA" id="ARBA00022553"/>
    </source>
</evidence>
<dbReference type="Gene3D" id="1.10.10.60">
    <property type="entry name" value="Homeodomain-like"/>
    <property type="match status" value="1"/>
</dbReference>
<gene>
    <name evidence="10" type="ORF">A7E75_10390</name>
</gene>
<evidence type="ECO:0000256" key="7">
    <source>
        <dbReference type="PROSITE-ProRule" id="PRU00169"/>
    </source>
</evidence>
<dbReference type="InterPro" id="IPR003593">
    <property type="entry name" value="AAA+_ATPase"/>
</dbReference>
<evidence type="ECO:0000256" key="4">
    <source>
        <dbReference type="ARBA" id="ARBA00023012"/>
    </source>
</evidence>
<dbReference type="Pfam" id="PF00072">
    <property type="entry name" value="Response_reg"/>
    <property type="match status" value="1"/>
</dbReference>
<dbReference type="PANTHER" id="PTHR32071">
    <property type="entry name" value="TRANSCRIPTIONAL REGULATORY PROTEIN"/>
    <property type="match status" value="1"/>
</dbReference>
<dbReference type="STRING" id="29542.A6070_04395"/>
<sequence length="452" mass="50961">MRNEKNDVLIVDDEAGMRHMLRLVLEKGGYRVTEAKDGREALDYLRHGDYDLILCDIRMPEMDGLEFLREIAARDIGGIVIMMSAYGSVETAIQCLKAGAYDYISKPFKPDEVILALRKAQQKLRLQRENALLRKKLSRGKSNHEIVFQSTAMEHLMAMVSRVAQSFSPVLITGETGTGKELVARALHRQSARGDCPFVAINCGAIASGLIESELFGHSRGAFTGALQQKPGLIEEADGGTLFLDEIGELPLELQPKLLRVLQEGEIRRVGENLPRKVDVRVLAATALDLREAVAKSRFRDDLYFRLAVVEINIPPLRERREDIPVLAKHFIGVIADREGRSAPCLTPLALDVLRRQNWDGNVRELANFIERAMIFSRGDTLEIDGMPLDRRFENRKNGKDFSLKKASVRLEKEYIRKALAVTAGNRTQAARLLEISLRKLLYKIKEYRIES</sequence>
<dbReference type="InterPro" id="IPR011006">
    <property type="entry name" value="CheY-like_superfamily"/>
</dbReference>
<dbReference type="OrthoDB" id="9814761at2"/>
<dbReference type="GO" id="GO:0005524">
    <property type="term" value="F:ATP binding"/>
    <property type="evidence" value="ECO:0007669"/>
    <property type="project" value="UniProtKB-KW"/>
</dbReference>
<dbReference type="GO" id="GO:0043565">
    <property type="term" value="F:sequence-specific DNA binding"/>
    <property type="evidence" value="ECO:0007669"/>
    <property type="project" value="InterPro"/>
</dbReference>
<keyword evidence="4" id="KW-0902">Two-component regulatory system</keyword>
<dbReference type="SUPFAM" id="SSF52540">
    <property type="entry name" value="P-loop containing nucleoside triphosphate hydrolases"/>
    <property type="match status" value="1"/>
</dbReference>